<dbReference type="InterPro" id="IPR014752">
    <property type="entry name" value="Arrestin-like_C"/>
</dbReference>
<dbReference type="OrthoDB" id="2333384at2759"/>
<feature type="region of interest" description="Disordered" evidence="1">
    <location>
        <begin position="387"/>
        <end position="409"/>
    </location>
</feature>
<feature type="domain" description="Arrestin-like N-terminal" evidence="2">
    <location>
        <begin position="9"/>
        <end position="145"/>
    </location>
</feature>
<dbReference type="HOGENOM" id="CLU_590744_0_0_1"/>
<evidence type="ECO:0000256" key="1">
    <source>
        <dbReference type="SAM" id="MobiDB-lite"/>
    </source>
</evidence>
<dbReference type="SUPFAM" id="SSF81296">
    <property type="entry name" value="E set domains"/>
    <property type="match status" value="1"/>
</dbReference>
<evidence type="ECO:0000259" key="2">
    <source>
        <dbReference type="Pfam" id="PF00339"/>
    </source>
</evidence>
<dbReference type="InterPro" id="IPR014756">
    <property type="entry name" value="Ig_E-set"/>
</dbReference>
<dbReference type="EMBL" id="KN837100">
    <property type="protein sequence ID" value="KIJ47891.1"/>
    <property type="molecule type" value="Genomic_DNA"/>
</dbReference>
<dbReference type="Proteomes" id="UP000054279">
    <property type="component" value="Unassembled WGS sequence"/>
</dbReference>
<evidence type="ECO:0000313" key="3">
    <source>
        <dbReference type="EMBL" id="KIJ47891.1"/>
    </source>
</evidence>
<dbReference type="Gene3D" id="2.60.40.640">
    <property type="match status" value="1"/>
</dbReference>
<accession>A0A0C9W5V7</accession>
<organism evidence="3 4">
    <name type="scientific">Sphaerobolus stellatus (strain SS14)</name>
    <dbReference type="NCBI Taxonomy" id="990650"/>
    <lineage>
        <taxon>Eukaryota</taxon>
        <taxon>Fungi</taxon>
        <taxon>Dikarya</taxon>
        <taxon>Basidiomycota</taxon>
        <taxon>Agaricomycotina</taxon>
        <taxon>Agaricomycetes</taxon>
        <taxon>Phallomycetidae</taxon>
        <taxon>Geastrales</taxon>
        <taxon>Sphaerobolaceae</taxon>
        <taxon>Sphaerobolus</taxon>
    </lineage>
</organism>
<evidence type="ECO:0000313" key="4">
    <source>
        <dbReference type="Proteomes" id="UP000054279"/>
    </source>
</evidence>
<dbReference type="GO" id="GO:0015031">
    <property type="term" value="P:protein transport"/>
    <property type="evidence" value="ECO:0007669"/>
    <property type="project" value="TreeGrafter"/>
</dbReference>
<name>A0A0C9W5V7_SPHS4</name>
<dbReference type="Pfam" id="PF00339">
    <property type="entry name" value="Arrestin_N"/>
    <property type="match status" value="1"/>
</dbReference>
<dbReference type="InterPro" id="IPR050357">
    <property type="entry name" value="Arrestin_domain-protein"/>
</dbReference>
<dbReference type="AlphaFoldDB" id="A0A0C9W5V7"/>
<dbReference type="InterPro" id="IPR011021">
    <property type="entry name" value="Arrestin-like_N"/>
</dbReference>
<dbReference type="GO" id="GO:0005737">
    <property type="term" value="C:cytoplasm"/>
    <property type="evidence" value="ECO:0007669"/>
    <property type="project" value="TreeGrafter"/>
</dbReference>
<protein>
    <recommendedName>
        <fullName evidence="2">Arrestin-like N-terminal domain-containing protein</fullName>
    </recommendedName>
</protein>
<gene>
    <name evidence="3" type="ORF">M422DRAFT_28691</name>
</gene>
<dbReference type="PANTHER" id="PTHR11188">
    <property type="entry name" value="ARRESTIN DOMAIN CONTAINING PROTEIN"/>
    <property type="match status" value="1"/>
</dbReference>
<proteinExistence type="predicted"/>
<sequence length="463" mass="51270">MSPPVITISLPKGLRVPGEQVSGILNVNVELAKEKGVEELKVSLRGEINTWVTTRNNNNNTNTTHRDTERLFETTCTLWKEGDPVPSHTSGIASFPFTLGIPNGELPPSFYGGTRDNGGAVIYYVHAVGVRQKWYKINIRVDEIFPFIPSDTSPAAFYSVPSWNSEWGVHQNSDKVRKGLFSHSGLVNVAIISPTMPTIPLFKPIPIKVKVTCRSKPLPISAANDPASFEFPRNPKVSDIDLTLHQRLKVKHAFATRVIEDDLGLQAGFGLPDDVRQRDKWGKNVEVAISLPSWTVDKEDPKKGYWSEEITFSSLLYLRCPPPIHRSQLTTAMSLKLVIDFPGLGNKVKVKILDLPLTSGIPPPGWRPPQVSGPNLYPLPYMPPPPFPYNESASSGENEDEKASSYSQAQPLSFPIPEIPRSHLQIGSDYQPVHELDLPPSYFKVVTEMIGSARVRKVDTGSV</sequence>
<dbReference type="PANTHER" id="PTHR11188:SF17">
    <property type="entry name" value="FI21816P1"/>
    <property type="match status" value="1"/>
</dbReference>
<keyword evidence="4" id="KW-1185">Reference proteome</keyword>
<reference evidence="3 4" key="1">
    <citation type="submission" date="2014-06" db="EMBL/GenBank/DDBJ databases">
        <title>Evolutionary Origins and Diversification of the Mycorrhizal Mutualists.</title>
        <authorList>
            <consortium name="DOE Joint Genome Institute"/>
            <consortium name="Mycorrhizal Genomics Consortium"/>
            <person name="Kohler A."/>
            <person name="Kuo A."/>
            <person name="Nagy L.G."/>
            <person name="Floudas D."/>
            <person name="Copeland A."/>
            <person name="Barry K.W."/>
            <person name="Cichocki N."/>
            <person name="Veneault-Fourrey C."/>
            <person name="LaButti K."/>
            <person name="Lindquist E.A."/>
            <person name="Lipzen A."/>
            <person name="Lundell T."/>
            <person name="Morin E."/>
            <person name="Murat C."/>
            <person name="Riley R."/>
            <person name="Ohm R."/>
            <person name="Sun H."/>
            <person name="Tunlid A."/>
            <person name="Henrissat B."/>
            <person name="Grigoriev I.V."/>
            <person name="Hibbett D.S."/>
            <person name="Martin F."/>
        </authorList>
    </citation>
    <scope>NUCLEOTIDE SEQUENCE [LARGE SCALE GENOMIC DNA]</scope>
    <source>
        <strain evidence="3 4">SS14</strain>
    </source>
</reference>